<comment type="subunit">
    <text evidence="9">The complex comprises the extracytoplasmic solute receptor protein and the two transmembrane proteins.</text>
</comment>
<keyword evidence="7 9" id="KW-0472">Membrane</keyword>
<protein>
    <recommendedName>
        <fullName evidence="9">TRAP transporter small permease protein</fullName>
    </recommendedName>
</protein>
<evidence type="ECO:0000256" key="8">
    <source>
        <dbReference type="ARBA" id="ARBA00038436"/>
    </source>
</evidence>
<dbReference type="EMBL" id="JBHRTB010000010">
    <property type="protein sequence ID" value="MFC3142831.1"/>
    <property type="molecule type" value="Genomic_DNA"/>
</dbReference>
<keyword evidence="4 9" id="KW-0997">Cell inner membrane</keyword>
<comment type="subcellular location">
    <subcellularLocation>
        <location evidence="1 9">Cell inner membrane</location>
        <topology evidence="1 9">Multi-pass membrane protein</topology>
    </subcellularLocation>
</comment>
<evidence type="ECO:0000256" key="3">
    <source>
        <dbReference type="ARBA" id="ARBA00022475"/>
    </source>
</evidence>
<dbReference type="RefSeq" id="WP_275632814.1">
    <property type="nucleotide sequence ID" value="NZ_JARGYD010000004.1"/>
</dbReference>
<keyword evidence="6 9" id="KW-1133">Transmembrane helix</keyword>
<evidence type="ECO:0000256" key="7">
    <source>
        <dbReference type="ARBA" id="ARBA00023136"/>
    </source>
</evidence>
<organism evidence="11 12">
    <name type="scientific">Psychromarinibacter halotolerans</name>
    <dbReference type="NCBI Taxonomy" id="1775175"/>
    <lineage>
        <taxon>Bacteria</taxon>
        <taxon>Pseudomonadati</taxon>
        <taxon>Pseudomonadota</taxon>
        <taxon>Alphaproteobacteria</taxon>
        <taxon>Rhodobacterales</taxon>
        <taxon>Paracoccaceae</taxon>
        <taxon>Psychromarinibacter</taxon>
    </lineage>
</organism>
<dbReference type="InterPro" id="IPR055348">
    <property type="entry name" value="DctQ"/>
</dbReference>
<reference evidence="12" key="1">
    <citation type="journal article" date="2019" name="Int. J. Syst. Evol. Microbiol.">
        <title>The Global Catalogue of Microorganisms (GCM) 10K type strain sequencing project: providing services to taxonomists for standard genome sequencing and annotation.</title>
        <authorList>
            <consortium name="The Broad Institute Genomics Platform"/>
            <consortium name="The Broad Institute Genome Sequencing Center for Infectious Disease"/>
            <person name="Wu L."/>
            <person name="Ma J."/>
        </authorList>
    </citation>
    <scope>NUCLEOTIDE SEQUENCE [LARGE SCALE GENOMIC DNA]</scope>
    <source>
        <strain evidence="12">KCTC 52366</strain>
    </source>
</reference>
<proteinExistence type="inferred from homology"/>
<keyword evidence="12" id="KW-1185">Reference proteome</keyword>
<evidence type="ECO:0000256" key="2">
    <source>
        <dbReference type="ARBA" id="ARBA00022448"/>
    </source>
</evidence>
<evidence type="ECO:0000256" key="4">
    <source>
        <dbReference type="ARBA" id="ARBA00022519"/>
    </source>
</evidence>
<evidence type="ECO:0000256" key="5">
    <source>
        <dbReference type="ARBA" id="ARBA00022692"/>
    </source>
</evidence>
<dbReference type="Pfam" id="PF04290">
    <property type="entry name" value="DctQ"/>
    <property type="match status" value="1"/>
</dbReference>
<dbReference type="PANTHER" id="PTHR35011">
    <property type="entry name" value="2,3-DIKETO-L-GULONATE TRAP TRANSPORTER SMALL PERMEASE PROTEIN YIAM"/>
    <property type="match status" value="1"/>
</dbReference>
<sequence>MKQFIDRILSAFETIAIIAAATALLLIMFSITIDAFGRYFLNSPLQGQYEFTSLYLMVILTFLGMPKIQALGGHIAVPLFQGLISSIPGRPVERIIFLMSAAAFSYITWMTGIEALEKIAHRTTTFGAIQFPTYLSYCWVPVGTALITLRLLFQSVWPPEPHTGPEPDV</sequence>
<evidence type="ECO:0000256" key="1">
    <source>
        <dbReference type="ARBA" id="ARBA00004429"/>
    </source>
</evidence>
<comment type="function">
    <text evidence="9">Part of the tripartite ATP-independent periplasmic (TRAP) transport system.</text>
</comment>
<gene>
    <name evidence="11" type="ORF">ACFOGP_08930</name>
</gene>
<evidence type="ECO:0000256" key="9">
    <source>
        <dbReference type="RuleBase" id="RU369079"/>
    </source>
</evidence>
<accession>A0ABV7GQR5</accession>
<evidence type="ECO:0000313" key="12">
    <source>
        <dbReference type="Proteomes" id="UP001595632"/>
    </source>
</evidence>
<evidence type="ECO:0000259" key="10">
    <source>
        <dbReference type="Pfam" id="PF04290"/>
    </source>
</evidence>
<feature type="transmembrane region" description="Helical" evidence="9">
    <location>
        <begin position="92"/>
        <end position="111"/>
    </location>
</feature>
<keyword evidence="5 9" id="KW-0812">Transmembrane</keyword>
<dbReference type="InterPro" id="IPR007387">
    <property type="entry name" value="TRAP_DctQ"/>
</dbReference>
<evidence type="ECO:0000256" key="6">
    <source>
        <dbReference type="ARBA" id="ARBA00022989"/>
    </source>
</evidence>
<comment type="similarity">
    <text evidence="8 9">Belongs to the TRAP transporter small permease family.</text>
</comment>
<feature type="domain" description="Tripartite ATP-independent periplasmic transporters DctQ component" evidence="10">
    <location>
        <begin position="27"/>
        <end position="152"/>
    </location>
</feature>
<feature type="transmembrane region" description="Helical" evidence="9">
    <location>
        <begin position="12"/>
        <end position="33"/>
    </location>
</feature>
<comment type="caution">
    <text evidence="11">The sequence shown here is derived from an EMBL/GenBank/DDBJ whole genome shotgun (WGS) entry which is preliminary data.</text>
</comment>
<feature type="transmembrane region" description="Helical" evidence="9">
    <location>
        <begin position="131"/>
        <end position="153"/>
    </location>
</feature>
<feature type="transmembrane region" description="Helical" evidence="9">
    <location>
        <begin position="53"/>
        <end position="80"/>
    </location>
</feature>
<keyword evidence="3" id="KW-1003">Cell membrane</keyword>
<dbReference type="PANTHER" id="PTHR35011:SF10">
    <property type="entry name" value="TRAP TRANSPORTER SMALL PERMEASE PROTEIN"/>
    <property type="match status" value="1"/>
</dbReference>
<dbReference type="Proteomes" id="UP001595632">
    <property type="component" value="Unassembled WGS sequence"/>
</dbReference>
<name>A0ABV7GQR5_9RHOB</name>
<evidence type="ECO:0000313" key="11">
    <source>
        <dbReference type="EMBL" id="MFC3142831.1"/>
    </source>
</evidence>
<keyword evidence="2 9" id="KW-0813">Transport</keyword>